<dbReference type="InterPro" id="IPR022790">
    <property type="entry name" value="GH26_dom"/>
</dbReference>
<feature type="chain" id="PRO_5024458507" evidence="5">
    <location>
        <begin position="29"/>
        <end position="334"/>
    </location>
</feature>
<name>A0A5R9E5B9_9ACTN</name>
<dbReference type="RefSeq" id="WP_138053650.1">
    <property type="nucleotide sequence ID" value="NZ_VAWE01000001.1"/>
</dbReference>
<dbReference type="SUPFAM" id="SSF51445">
    <property type="entry name" value="(Trans)glycosidases"/>
    <property type="match status" value="1"/>
</dbReference>
<dbReference type="Gene3D" id="3.20.20.80">
    <property type="entry name" value="Glycosidases"/>
    <property type="match status" value="1"/>
</dbReference>
<dbReference type="OrthoDB" id="9816550at2"/>
<dbReference type="PROSITE" id="PS51764">
    <property type="entry name" value="GH26"/>
    <property type="match status" value="1"/>
</dbReference>
<keyword evidence="3 4" id="KW-0326">Glycosidase</keyword>
<dbReference type="GO" id="GO:0006080">
    <property type="term" value="P:substituted mannan metabolic process"/>
    <property type="evidence" value="ECO:0007669"/>
    <property type="project" value="InterPro"/>
</dbReference>
<dbReference type="PANTHER" id="PTHR40079">
    <property type="entry name" value="MANNAN ENDO-1,4-BETA-MANNOSIDASE E-RELATED"/>
    <property type="match status" value="1"/>
</dbReference>
<keyword evidence="8" id="KW-1185">Reference proteome</keyword>
<reference evidence="7 8" key="1">
    <citation type="submission" date="2019-05" db="EMBL/GenBank/DDBJ databases">
        <title>Streptomyces marianii sp. nov., a novel marine actinomycete from southern coast of India.</title>
        <authorList>
            <person name="Iniyan A.M."/>
            <person name="Wink J."/>
            <person name="Ramprasad E."/>
            <person name="Ramana C.V."/>
            <person name="Bunk B."/>
            <person name="Sproer C."/>
            <person name="Joseph F.-J.R.S."/>
            <person name="Vincent S.G.P."/>
        </authorList>
    </citation>
    <scope>NUCLEOTIDE SEQUENCE [LARGE SCALE GENOMIC DNA]</scope>
    <source>
        <strain evidence="7 8">ICN19</strain>
    </source>
</reference>
<dbReference type="Pfam" id="PF02156">
    <property type="entry name" value="Glyco_hydro_26"/>
    <property type="match status" value="1"/>
</dbReference>
<evidence type="ECO:0000256" key="3">
    <source>
        <dbReference type="ARBA" id="ARBA00023295"/>
    </source>
</evidence>
<organism evidence="7 8">
    <name type="scientific">Streptomyces marianii</name>
    <dbReference type="NCBI Taxonomy" id="1817406"/>
    <lineage>
        <taxon>Bacteria</taxon>
        <taxon>Bacillati</taxon>
        <taxon>Actinomycetota</taxon>
        <taxon>Actinomycetes</taxon>
        <taxon>Kitasatosporales</taxon>
        <taxon>Streptomycetaceae</taxon>
        <taxon>Streptomyces</taxon>
    </lineage>
</organism>
<accession>A0A5R9E5B9</accession>
<dbReference type="PANTHER" id="PTHR40079:SF4">
    <property type="entry name" value="GH26 DOMAIN-CONTAINING PROTEIN-RELATED"/>
    <property type="match status" value="1"/>
</dbReference>
<comment type="caution">
    <text evidence="7">The sequence shown here is derived from an EMBL/GenBank/DDBJ whole genome shotgun (WGS) entry which is preliminary data.</text>
</comment>
<evidence type="ECO:0000259" key="6">
    <source>
        <dbReference type="PROSITE" id="PS51764"/>
    </source>
</evidence>
<evidence type="ECO:0000256" key="5">
    <source>
        <dbReference type="SAM" id="SignalP"/>
    </source>
</evidence>
<dbReference type="AlphaFoldDB" id="A0A5R9E5B9"/>
<evidence type="ECO:0000256" key="2">
    <source>
        <dbReference type="ARBA" id="ARBA00022801"/>
    </source>
</evidence>
<evidence type="ECO:0000313" key="7">
    <source>
        <dbReference type="EMBL" id="TLQ44255.1"/>
    </source>
</evidence>
<sequence length="334" mass="36403">MISRFRSTSLCAALTAMLLLGTVGCSLTDDDGTPSAGSSTTAPADSAADLPFDVRPLIKPEKKYFGAALEGAPTSMASVEKFTAQTGKQPNLIEYYVAFGDGFNASGVRNAWKSGALTITSWEPFDVPLADIAAGKSDSYLEKYAAAVRELNLPVAISFADEMNGHWEKWGTKHVDAADYVEAWRHVHDVFTEAGASNVIWTWTPNIVNPVRSVDLADYYPGDAYVDWVGMVGYFTQDEDNAFGSVFGPTIEKIGTLTKKPLIIVETAAAPGERRRADVRNLFAGVEGNDDIVGFVWFDYRKRADWRLSASPLALAEFNRLAADDLFGFDVRKP</sequence>
<keyword evidence="5" id="KW-0732">Signal</keyword>
<evidence type="ECO:0000313" key="8">
    <source>
        <dbReference type="Proteomes" id="UP000305921"/>
    </source>
</evidence>
<comment type="similarity">
    <text evidence="1 4">Belongs to the glycosyl hydrolase 26 family.</text>
</comment>
<dbReference type="Proteomes" id="UP000305921">
    <property type="component" value="Unassembled WGS sequence"/>
</dbReference>
<proteinExistence type="inferred from homology"/>
<dbReference type="EMBL" id="VAWE01000001">
    <property type="protein sequence ID" value="TLQ44255.1"/>
    <property type="molecule type" value="Genomic_DNA"/>
</dbReference>
<feature type="signal peptide" evidence="5">
    <location>
        <begin position="1"/>
        <end position="28"/>
    </location>
</feature>
<dbReference type="GO" id="GO:0016985">
    <property type="term" value="F:mannan endo-1,4-beta-mannosidase activity"/>
    <property type="evidence" value="ECO:0007669"/>
    <property type="project" value="InterPro"/>
</dbReference>
<evidence type="ECO:0000256" key="1">
    <source>
        <dbReference type="ARBA" id="ARBA00007754"/>
    </source>
</evidence>
<feature type="domain" description="GH26" evidence="6">
    <location>
        <begin position="45"/>
        <end position="331"/>
    </location>
</feature>
<keyword evidence="2 4" id="KW-0378">Hydrolase</keyword>
<evidence type="ECO:0000256" key="4">
    <source>
        <dbReference type="PROSITE-ProRule" id="PRU01100"/>
    </source>
</evidence>
<dbReference type="InterPro" id="IPR000805">
    <property type="entry name" value="Glyco_hydro_26"/>
</dbReference>
<feature type="active site" description="Proton donor" evidence="4">
    <location>
        <position position="162"/>
    </location>
</feature>
<dbReference type="PROSITE" id="PS51257">
    <property type="entry name" value="PROKAR_LIPOPROTEIN"/>
    <property type="match status" value="1"/>
</dbReference>
<protein>
    <submittedName>
        <fullName evidence="7">Beta-mannanase</fullName>
    </submittedName>
</protein>
<gene>
    <name evidence="7" type="ORF">FEF34_14990</name>
</gene>
<dbReference type="InterPro" id="IPR017853">
    <property type="entry name" value="GH"/>
</dbReference>
<feature type="active site" description="Nucleophile" evidence="4">
    <location>
        <position position="266"/>
    </location>
</feature>